<dbReference type="InterPro" id="IPR036162">
    <property type="entry name" value="Resolvase-like_N_sf"/>
</dbReference>
<dbReference type="PANTHER" id="PTHR30461">
    <property type="entry name" value="DNA-INVERTASE FROM LAMBDOID PROPHAGE"/>
    <property type="match status" value="1"/>
</dbReference>
<dbReference type="InterPro" id="IPR011109">
    <property type="entry name" value="DNA_bind_recombinase_dom"/>
</dbReference>
<dbReference type="GO" id="GO:0003677">
    <property type="term" value="F:DNA binding"/>
    <property type="evidence" value="ECO:0007669"/>
    <property type="project" value="InterPro"/>
</dbReference>
<dbReference type="Proteomes" id="UP000013523">
    <property type="component" value="Chromosome"/>
</dbReference>
<dbReference type="RefSeq" id="WP_015615659.1">
    <property type="nucleotide sequence ID" value="NC_021182.1"/>
</dbReference>
<dbReference type="OrthoDB" id="9781670at2"/>
<protein>
    <submittedName>
        <fullName evidence="4">Site-specific recombinase, DNA invertase Pin</fullName>
    </submittedName>
</protein>
<keyword evidence="5" id="KW-1185">Reference proteome</keyword>
<dbReference type="InterPro" id="IPR050639">
    <property type="entry name" value="SSR_resolvase"/>
</dbReference>
<evidence type="ECO:0000256" key="1">
    <source>
        <dbReference type="SAM" id="Coils"/>
    </source>
</evidence>
<dbReference type="PANTHER" id="PTHR30461:SF23">
    <property type="entry name" value="DNA RECOMBINASE-RELATED"/>
    <property type="match status" value="1"/>
</dbReference>
<reference evidence="4 5" key="1">
    <citation type="submission" date="2012-01" db="EMBL/GenBank/DDBJ databases">
        <title>Complete sequence of chromosome of Clostridium pasteurianum BC1.</title>
        <authorList>
            <consortium name="US DOE Joint Genome Institute"/>
            <person name="Lucas S."/>
            <person name="Han J."/>
            <person name="Lapidus A."/>
            <person name="Cheng J.-F."/>
            <person name="Goodwin L."/>
            <person name="Pitluck S."/>
            <person name="Peters L."/>
            <person name="Mikhailova N."/>
            <person name="Teshima H."/>
            <person name="Detter J.C."/>
            <person name="Han C."/>
            <person name="Tapia R."/>
            <person name="Land M."/>
            <person name="Hauser L."/>
            <person name="Kyrpides N."/>
            <person name="Ivanova N."/>
            <person name="Pagani I."/>
            <person name="Dunn J."/>
            <person name="Taghavi S."/>
            <person name="Francis A."/>
            <person name="van der Lelie D."/>
            <person name="Woyke T."/>
        </authorList>
    </citation>
    <scope>NUCLEOTIDE SEQUENCE [LARGE SCALE GENOMIC DNA]</scope>
    <source>
        <strain evidence="4 5">BC1</strain>
    </source>
</reference>
<dbReference type="PATRIC" id="fig|86416.3.peg.2481"/>
<accession>R4K449</accession>
<feature type="domain" description="Recombinase" evidence="3">
    <location>
        <begin position="158"/>
        <end position="296"/>
    </location>
</feature>
<dbReference type="Pfam" id="PF13408">
    <property type="entry name" value="Zn_ribbon_recom"/>
    <property type="match status" value="1"/>
</dbReference>
<dbReference type="InterPro" id="IPR006119">
    <property type="entry name" value="Resolv_N"/>
</dbReference>
<dbReference type="PROSITE" id="PS51736">
    <property type="entry name" value="RECOMBINASES_3"/>
    <property type="match status" value="1"/>
</dbReference>
<dbReference type="eggNOG" id="COG1961">
    <property type="taxonomic scope" value="Bacteria"/>
</dbReference>
<dbReference type="PROSITE" id="PS51737">
    <property type="entry name" value="RECOMBINASE_DNA_BIND"/>
    <property type="match status" value="1"/>
</dbReference>
<dbReference type="Pfam" id="PF00239">
    <property type="entry name" value="Resolvase"/>
    <property type="match status" value="1"/>
</dbReference>
<sequence>MKVAVYGRVSTEDQKERSTIENQVTFAKKYCDLHELDIFKIYKEEGISGTIPLNERDEGKKLIEAAKNKEFDTLLVYKLDRLGRSARITLNSIYELESYGLKIKSMTEPFDTSNPSGRFMITMLAGVADLERETILERMWHGANRAARDGKWLGGIVPYGYFVNDDKYLEINNNIIEDINMSEADVIRLIFELVANKGYSTIKVCDYLNLLKAPTSYIKDSRVKLSKGKRKEATAGIWRPNAVRRIIINKTYMGIHEYGKRSKKENREIITRHVQAIVDNEVWEKAQETLKSNQIESMRNSTREYLLRSLIKCSNCGCTFTGVNYRKRKDRKDGAYYVCCGKQNYKGPFNGKCSAKNLPAAWVENYVWDDVVNFIKHPGEAINQLEDNLEIKKSEKANIIKQREQLLYNIENKDNEKQSILDLYRSKLINNKDLEIQLNKIAEEINQSEILIKEIDKDLQSQNSIEAKFDSVEELLSSLRLIINKEDITFEDKRYVILSLVDEVKVTTLEDDLKHKYAKIDISYKFDAKKRGNVKSIKRTLALVAIMLQIKSVRVQHMREKDILVSFQIPFLIA</sequence>
<evidence type="ECO:0000259" key="2">
    <source>
        <dbReference type="PROSITE" id="PS51736"/>
    </source>
</evidence>
<gene>
    <name evidence="4" type="ORF">Clopa_2497</name>
</gene>
<evidence type="ECO:0000313" key="5">
    <source>
        <dbReference type="Proteomes" id="UP000013523"/>
    </source>
</evidence>
<dbReference type="InterPro" id="IPR025827">
    <property type="entry name" value="Zn_ribbon_recom_dom"/>
</dbReference>
<dbReference type="CDD" id="cd00338">
    <property type="entry name" value="Ser_Recombinase"/>
    <property type="match status" value="1"/>
</dbReference>
<dbReference type="AlphaFoldDB" id="R4K449"/>
<dbReference type="GO" id="GO:0000150">
    <property type="term" value="F:DNA strand exchange activity"/>
    <property type="evidence" value="ECO:0007669"/>
    <property type="project" value="InterPro"/>
</dbReference>
<evidence type="ECO:0000313" key="4">
    <source>
        <dbReference type="EMBL" id="AGK97358.1"/>
    </source>
</evidence>
<organism evidence="4 5">
    <name type="scientific">Clostridium pasteurianum BC1</name>
    <dbReference type="NCBI Taxonomy" id="86416"/>
    <lineage>
        <taxon>Bacteria</taxon>
        <taxon>Bacillati</taxon>
        <taxon>Bacillota</taxon>
        <taxon>Clostridia</taxon>
        <taxon>Eubacteriales</taxon>
        <taxon>Clostridiaceae</taxon>
        <taxon>Clostridium</taxon>
    </lineage>
</organism>
<dbReference type="KEGG" id="cpas:Clopa_2497"/>
<dbReference type="SUPFAM" id="SSF53041">
    <property type="entry name" value="Resolvase-like"/>
    <property type="match status" value="1"/>
</dbReference>
<dbReference type="Gene3D" id="3.40.50.1390">
    <property type="entry name" value="Resolvase, N-terminal catalytic domain"/>
    <property type="match status" value="1"/>
</dbReference>
<keyword evidence="1" id="KW-0175">Coiled coil</keyword>
<dbReference type="HOGENOM" id="CLU_010686_18_3_9"/>
<feature type="coiled-coil region" evidence="1">
    <location>
        <begin position="431"/>
        <end position="458"/>
    </location>
</feature>
<dbReference type="STRING" id="86416.Clopa_2497"/>
<dbReference type="EMBL" id="CP003261">
    <property type="protein sequence ID" value="AGK97358.1"/>
    <property type="molecule type" value="Genomic_DNA"/>
</dbReference>
<evidence type="ECO:0000259" key="3">
    <source>
        <dbReference type="PROSITE" id="PS51737"/>
    </source>
</evidence>
<dbReference type="Pfam" id="PF07508">
    <property type="entry name" value="Recombinase"/>
    <property type="match status" value="1"/>
</dbReference>
<dbReference type="InterPro" id="IPR038109">
    <property type="entry name" value="DNA_bind_recomb_sf"/>
</dbReference>
<proteinExistence type="predicted"/>
<dbReference type="Gene3D" id="3.90.1750.20">
    <property type="entry name" value="Putative Large Serine Recombinase, Chain B, Domain 2"/>
    <property type="match status" value="1"/>
</dbReference>
<name>R4K449_CLOPA</name>
<dbReference type="SMART" id="SM00857">
    <property type="entry name" value="Resolvase"/>
    <property type="match status" value="1"/>
</dbReference>
<feature type="domain" description="Resolvase/invertase-type recombinase catalytic" evidence="2">
    <location>
        <begin position="2"/>
        <end position="150"/>
    </location>
</feature>